<sequence>MTKILGMLGVSALMLATAAHAEIIDVSVGDGSVRGALYGPLSRAFEGTKGQYDVGVIVRPERDDDLLVTHVGALVTGDAGAQQFELAAGLGLRGVYVGRDHDSGGALALGGQAEARYPGYERFGLSVYGYYAPEVLSFGEFDQYYEIGTGLDYQVIRSASVYIGYRNVNLRLENGGDITADNGLHVGMRLSF</sequence>
<evidence type="ECO:0000313" key="3">
    <source>
        <dbReference type="Proteomes" id="UP000199771"/>
    </source>
</evidence>
<dbReference type="Proteomes" id="UP000199771">
    <property type="component" value="Unassembled WGS sequence"/>
</dbReference>
<dbReference type="OrthoDB" id="6119976at2"/>
<name>A0A1I2HUC4_9GAMM</name>
<keyword evidence="1" id="KW-0732">Signal</keyword>
<accession>A0A1I2HUC4</accession>
<dbReference type="EMBL" id="FOOC01000002">
    <property type="protein sequence ID" value="SFF32031.1"/>
    <property type="molecule type" value="Genomic_DNA"/>
</dbReference>
<dbReference type="InterPro" id="IPR009998">
    <property type="entry name" value="YfaZ"/>
</dbReference>
<organism evidence="2 3">
    <name type="scientific">Fontimonas thermophila</name>
    <dbReference type="NCBI Taxonomy" id="1076937"/>
    <lineage>
        <taxon>Bacteria</taxon>
        <taxon>Pseudomonadati</taxon>
        <taxon>Pseudomonadota</taxon>
        <taxon>Gammaproteobacteria</taxon>
        <taxon>Nevskiales</taxon>
        <taxon>Nevskiaceae</taxon>
        <taxon>Fontimonas</taxon>
    </lineage>
</organism>
<evidence type="ECO:0000256" key="1">
    <source>
        <dbReference type="SAM" id="SignalP"/>
    </source>
</evidence>
<feature type="chain" id="PRO_5011538051" evidence="1">
    <location>
        <begin position="22"/>
        <end position="192"/>
    </location>
</feature>
<dbReference type="Pfam" id="PF07437">
    <property type="entry name" value="YfaZ"/>
    <property type="match status" value="1"/>
</dbReference>
<dbReference type="AlphaFoldDB" id="A0A1I2HUC4"/>
<reference evidence="2 3" key="1">
    <citation type="submission" date="2016-10" db="EMBL/GenBank/DDBJ databases">
        <authorList>
            <person name="de Groot N.N."/>
        </authorList>
    </citation>
    <scope>NUCLEOTIDE SEQUENCE [LARGE SCALE GENOMIC DNA]</scope>
    <source>
        <strain evidence="2 3">DSM 23609</strain>
    </source>
</reference>
<keyword evidence="3" id="KW-1185">Reference proteome</keyword>
<proteinExistence type="predicted"/>
<protein>
    <submittedName>
        <fullName evidence="2">YfaZ</fullName>
    </submittedName>
</protein>
<feature type="signal peptide" evidence="1">
    <location>
        <begin position="1"/>
        <end position="21"/>
    </location>
</feature>
<dbReference type="RefSeq" id="WP_091531210.1">
    <property type="nucleotide sequence ID" value="NZ_FOOC01000002.1"/>
</dbReference>
<evidence type="ECO:0000313" key="2">
    <source>
        <dbReference type="EMBL" id="SFF32031.1"/>
    </source>
</evidence>
<gene>
    <name evidence="2" type="ORF">SAMN04488120_102141</name>
</gene>
<dbReference type="STRING" id="1076937.SAMN04488120_102141"/>